<sequence>MSNDAAQELKQGGVALVAAFDSIKSCLDRLRAALEAVHPGVPGTYEAGRQTAEAISTGADMKLIVLESRKQALAFFEGMKDEFQSIYQQAPSANSEESS</sequence>
<accession>A0ABX2ENY8</accession>
<gene>
    <name evidence="1" type="ORF">HLB44_25480</name>
</gene>
<dbReference type="RefSeq" id="WP_173129265.1">
    <property type="nucleotide sequence ID" value="NZ_JABRWJ010000008.1"/>
</dbReference>
<evidence type="ECO:0000313" key="2">
    <source>
        <dbReference type="Proteomes" id="UP000737171"/>
    </source>
</evidence>
<evidence type="ECO:0000313" key="1">
    <source>
        <dbReference type="EMBL" id="NRF70366.1"/>
    </source>
</evidence>
<keyword evidence="2" id="KW-1185">Reference proteome</keyword>
<organism evidence="1 2">
    <name type="scientific">Pseudaquabacterium terrae</name>
    <dbReference type="NCBI Taxonomy" id="2732868"/>
    <lineage>
        <taxon>Bacteria</taxon>
        <taxon>Pseudomonadati</taxon>
        <taxon>Pseudomonadota</taxon>
        <taxon>Betaproteobacteria</taxon>
        <taxon>Burkholderiales</taxon>
        <taxon>Sphaerotilaceae</taxon>
        <taxon>Pseudaquabacterium</taxon>
    </lineage>
</organism>
<protein>
    <recommendedName>
        <fullName evidence="3">Phasin domain-containing protein</fullName>
    </recommendedName>
</protein>
<evidence type="ECO:0008006" key="3">
    <source>
        <dbReference type="Google" id="ProtNLM"/>
    </source>
</evidence>
<dbReference type="EMBL" id="JABRWJ010000008">
    <property type="protein sequence ID" value="NRF70366.1"/>
    <property type="molecule type" value="Genomic_DNA"/>
</dbReference>
<comment type="caution">
    <text evidence="1">The sequence shown here is derived from an EMBL/GenBank/DDBJ whole genome shotgun (WGS) entry which is preliminary data.</text>
</comment>
<reference evidence="1 2" key="1">
    <citation type="submission" date="2020-05" db="EMBL/GenBank/DDBJ databases">
        <title>Aquincola sp. isolate from soil.</title>
        <authorList>
            <person name="Han J."/>
            <person name="Kim D.-U."/>
        </authorList>
    </citation>
    <scope>NUCLEOTIDE SEQUENCE [LARGE SCALE GENOMIC DNA]</scope>
    <source>
        <strain evidence="1 2">S2</strain>
    </source>
</reference>
<dbReference type="Proteomes" id="UP000737171">
    <property type="component" value="Unassembled WGS sequence"/>
</dbReference>
<proteinExistence type="predicted"/>
<name>A0ABX2ENY8_9BURK</name>